<dbReference type="InterPro" id="IPR002104">
    <property type="entry name" value="Integrase_catalytic"/>
</dbReference>
<dbReference type="PROSITE" id="PS51900">
    <property type="entry name" value="CB"/>
    <property type="match status" value="1"/>
</dbReference>
<evidence type="ECO:0000256" key="3">
    <source>
        <dbReference type="ARBA" id="ARBA00023172"/>
    </source>
</evidence>
<dbReference type="Gene3D" id="1.10.150.130">
    <property type="match status" value="1"/>
</dbReference>
<keyword evidence="8" id="KW-1185">Reference proteome</keyword>
<dbReference type="Gene3D" id="1.10.443.10">
    <property type="entry name" value="Intergrase catalytic core"/>
    <property type="match status" value="1"/>
</dbReference>
<dbReference type="InterPro" id="IPR044068">
    <property type="entry name" value="CB"/>
</dbReference>
<evidence type="ECO:0000313" key="7">
    <source>
        <dbReference type="EMBL" id="WBM79866.1"/>
    </source>
</evidence>
<dbReference type="PANTHER" id="PTHR30349">
    <property type="entry name" value="PHAGE INTEGRASE-RELATED"/>
    <property type="match status" value="1"/>
</dbReference>
<protein>
    <submittedName>
        <fullName evidence="7">Site-specific integrase</fullName>
    </submittedName>
</protein>
<evidence type="ECO:0000256" key="4">
    <source>
        <dbReference type="PROSITE-ProRule" id="PRU01248"/>
    </source>
</evidence>
<dbReference type="Proteomes" id="UP001212421">
    <property type="component" value="Chromosome"/>
</dbReference>
<keyword evidence="3" id="KW-0233">DNA recombination</keyword>
<dbReference type="RefSeq" id="WP_281534476.1">
    <property type="nucleotide sequence ID" value="NZ_CP075584.1"/>
</dbReference>
<dbReference type="PANTHER" id="PTHR30349:SF64">
    <property type="entry name" value="PROPHAGE INTEGRASE INTD-RELATED"/>
    <property type="match status" value="1"/>
</dbReference>
<evidence type="ECO:0000313" key="8">
    <source>
        <dbReference type="Proteomes" id="UP001212421"/>
    </source>
</evidence>
<feature type="domain" description="Tyr recombinase" evidence="5">
    <location>
        <begin position="203"/>
        <end position="394"/>
    </location>
</feature>
<dbReference type="SUPFAM" id="SSF56349">
    <property type="entry name" value="DNA breaking-rejoining enzymes"/>
    <property type="match status" value="1"/>
</dbReference>
<dbReference type="EMBL" id="CP075584">
    <property type="protein sequence ID" value="WBM79866.1"/>
    <property type="molecule type" value="Genomic_DNA"/>
</dbReference>
<feature type="domain" description="Core-binding (CB)" evidence="6">
    <location>
        <begin position="85"/>
        <end position="182"/>
    </location>
</feature>
<dbReference type="InterPro" id="IPR013762">
    <property type="entry name" value="Integrase-like_cat_sf"/>
</dbReference>
<dbReference type="InterPro" id="IPR011010">
    <property type="entry name" value="DNA_brk_join_enz"/>
</dbReference>
<evidence type="ECO:0000256" key="1">
    <source>
        <dbReference type="ARBA" id="ARBA00008857"/>
    </source>
</evidence>
<sequence length="420" mass="46464">MAKAWIVDRWQRIDPDTGRKTKSPQQGRGSRWRVDWYEDKADGTKALRSRSFKVKSGIGSAEEFVTSIDNSMRAGIYSSPEDSRRKFRLVADEFLQSKKSIKDSYRYRLERDLKTWVNPKWGGRAIGSITRHEIESWVNDLQTGTAPFDYTRGNVSLSPDGLSASSIKGIVVLTGSIFKYAMRHNWTTANPVDGVDRPKATKKPMVILGHAEVERLAASAKQLTEDQTDRALVLTLGYVGLRINEALALQVGKVDLDARRATIMQTWSQGATRYLGTPKSGKARTVSLPGFLVAELRPLVEGQPPDAFVFRAARGGDIHESNWRGRVWAKAVTLAGLESKKPTPHDLRHAAASMMIASGADVKVVQLQLGHARATETLDVYAHLWPDHLDVVSDAVELARAAALRASEPPTDRGQARAKT</sequence>
<dbReference type="CDD" id="cd01189">
    <property type="entry name" value="INT_ICEBs1_C_like"/>
    <property type="match status" value="1"/>
</dbReference>
<evidence type="ECO:0000259" key="5">
    <source>
        <dbReference type="PROSITE" id="PS51898"/>
    </source>
</evidence>
<comment type="similarity">
    <text evidence="1">Belongs to the 'phage' integrase family.</text>
</comment>
<dbReference type="Pfam" id="PF00589">
    <property type="entry name" value="Phage_integrase"/>
    <property type="match status" value="1"/>
</dbReference>
<accession>A0ABY7NGB5</accession>
<evidence type="ECO:0000256" key="2">
    <source>
        <dbReference type="ARBA" id="ARBA00023125"/>
    </source>
</evidence>
<proteinExistence type="inferred from homology"/>
<evidence type="ECO:0000259" key="6">
    <source>
        <dbReference type="PROSITE" id="PS51900"/>
    </source>
</evidence>
<dbReference type="InterPro" id="IPR010998">
    <property type="entry name" value="Integrase_recombinase_N"/>
</dbReference>
<keyword evidence="2 4" id="KW-0238">DNA-binding</keyword>
<reference evidence="7 8" key="1">
    <citation type="submission" date="2021-05" db="EMBL/GenBank/DDBJ databases">
        <authorList>
            <person name="Kumar R."/>
            <person name="Kumar A."/>
            <person name="Mukhia S."/>
        </authorList>
    </citation>
    <scope>NUCLEOTIDE SEQUENCE [LARGE SCALE GENOMIC DNA]</scope>
    <source>
        <strain evidence="7 8">ERMR7:08</strain>
    </source>
</reference>
<dbReference type="InterPro" id="IPR050090">
    <property type="entry name" value="Tyrosine_recombinase_XerCD"/>
</dbReference>
<organism evidence="7 8">
    <name type="scientific">Cryobacterium breve</name>
    <dbReference type="NCBI Taxonomy" id="1259258"/>
    <lineage>
        <taxon>Bacteria</taxon>
        <taxon>Bacillati</taxon>
        <taxon>Actinomycetota</taxon>
        <taxon>Actinomycetes</taxon>
        <taxon>Micrococcales</taxon>
        <taxon>Microbacteriaceae</taxon>
        <taxon>Cryobacterium</taxon>
    </lineage>
</organism>
<gene>
    <name evidence="7" type="ORF">KIV56_17110</name>
</gene>
<name>A0ABY7NGB5_9MICO</name>
<dbReference type="PROSITE" id="PS51898">
    <property type="entry name" value="TYR_RECOMBINASE"/>
    <property type="match status" value="1"/>
</dbReference>